<feature type="region of interest" description="Disordered" evidence="5">
    <location>
        <begin position="163"/>
        <end position="182"/>
    </location>
</feature>
<proteinExistence type="inferred from homology"/>
<feature type="compositionally biased region" description="Basic and acidic residues" evidence="5">
    <location>
        <begin position="1429"/>
        <end position="1441"/>
    </location>
</feature>
<feature type="compositionally biased region" description="Polar residues" evidence="5">
    <location>
        <begin position="603"/>
        <end position="614"/>
    </location>
</feature>
<dbReference type="PANTHER" id="PTHR12649">
    <property type="entry name" value="PEPTIDYL-TRNA HYDROLASE 2"/>
    <property type="match status" value="1"/>
</dbReference>
<feature type="compositionally biased region" description="Low complexity" evidence="5">
    <location>
        <begin position="509"/>
        <end position="556"/>
    </location>
</feature>
<comment type="catalytic activity">
    <reaction evidence="4">
        <text>an N-acyl-L-alpha-aminoacyl-tRNA + H2O = an N-acyl-L-amino acid + a tRNA + H(+)</text>
        <dbReference type="Rhea" id="RHEA:54448"/>
        <dbReference type="Rhea" id="RHEA-COMP:10123"/>
        <dbReference type="Rhea" id="RHEA-COMP:13883"/>
        <dbReference type="ChEBI" id="CHEBI:15377"/>
        <dbReference type="ChEBI" id="CHEBI:15378"/>
        <dbReference type="ChEBI" id="CHEBI:59874"/>
        <dbReference type="ChEBI" id="CHEBI:78442"/>
        <dbReference type="ChEBI" id="CHEBI:138191"/>
        <dbReference type="EC" id="3.1.1.29"/>
    </reaction>
</comment>
<dbReference type="InterPro" id="IPR015940">
    <property type="entry name" value="UBA"/>
</dbReference>
<feature type="compositionally biased region" description="Low complexity" evidence="5">
    <location>
        <begin position="574"/>
        <end position="602"/>
    </location>
</feature>
<feature type="region of interest" description="Disordered" evidence="5">
    <location>
        <begin position="1"/>
        <end position="98"/>
    </location>
</feature>
<protein>
    <recommendedName>
        <fullName evidence="1">peptidyl-tRNA hydrolase</fullName>
        <ecNumber evidence="1">3.1.1.29</ecNumber>
    </recommendedName>
</protein>
<dbReference type="InterPro" id="IPR009060">
    <property type="entry name" value="UBA-like_sf"/>
</dbReference>
<evidence type="ECO:0000256" key="1">
    <source>
        <dbReference type="ARBA" id="ARBA00013260"/>
    </source>
</evidence>
<dbReference type="SUPFAM" id="SSF102462">
    <property type="entry name" value="Peptidyl-tRNA hydrolase II"/>
    <property type="match status" value="1"/>
</dbReference>
<name>A0AAE1PWV6_9EUCA</name>
<feature type="compositionally biased region" description="Acidic residues" evidence="5">
    <location>
        <begin position="1512"/>
        <end position="1525"/>
    </location>
</feature>
<feature type="region of interest" description="Disordered" evidence="5">
    <location>
        <begin position="726"/>
        <end position="756"/>
    </location>
</feature>
<evidence type="ECO:0000256" key="4">
    <source>
        <dbReference type="ARBA" id="ARBA00048707"/>
    </source>
</evidence>
<dbReference type="Pfam" id="PF22562">
    <property type="entry name" value="UBA_7"/>
    <property type="match status" value="1"/>
</dbReference>
<dbReference type="Proteomes" id="UP001292094">
    <property type="component" value="Unassembled WGS sequence"/>
</dbReference>
<dbReference type="NCBIfam" id="TIGR00283">
    <property type="entry name" value="arch_pth2"/>
    <property type="match status" value="1"/>
</dbReference>
<dbReference type="GO" id="GO:0004045">
    <property type="term" value="F:peptidyl-tRNA hydrolase activity"/>
    <property type="evidence" value="ECO:0007669"/>
    <property type="project" value="UniProtKB-EC"/>
</dbReference>
<feature type="region of interest" description="Disordered" evidence="5">
    <location>
        <begin position="501"/>
        <end position="670"/>
    </location>
</feature>
<feature type="compositionally biased region" description="Polar residues" evidence="5">
    <location>
        <begin position="26"/>
        <end position="36"/>
    </location>
</feature>
<reference evidence="7" key="1">
    <citation type="submission" date="2023-11" db="EMBL/GenBank/DDBJ databases">
        <title>Genome assemblies of two species of porcelain crab, Petrolisthes cinctipes and Petrolisthes manimaculis (Anomura: Porcellanidae).</title>
        <authorList>
            <person name="Angst P."/>
        </authorList>
    </citation>
    <scope>NUCLEOTIDE SEQUENCE</scope>
    <source>
        <strain evidence="7">PB745_02</strain>
        <tissue evidence="7">Gill</tissue>
    </source>
</reference>
<dbReference type="SUPFAM" id="SSF46934">
    <property type="entry name" value="UBA-like"/>
    <property type="match status" value="1"/>
</dbReference>
<dbReference type="Pfam" id="PF01981">
    <property type="entry name" value="PTH2"/>
    <property type="match status" value="1"/>
</dbReference>
<evidence type="ECO:0000259" key="6">
    <source>
        <dbReference type="PROSITE" id="PS50030"/>
    </source>
</evidence>
<dbReference type="CDD" id="cd02430">
    <property type="entry name" value="PTH2"/>
    <property type="match status" value="1"/>
</dbReference>
<dbReference type="PROSITE" id="PS50030">
    <property type="entry name" value="UBA"/>
    <property type="match status" value="1"/>
</dbReference>
<sequence length="1646" mass="167004">MFRSACDFLASKAGLDNGSDEDSSKENSLVNGQSQFSPMPTPPKGSPPMVVGSPWGHTLTPRGAGMSPGHGKGGSLSQRLVNSSPSPQTSPPKQNVPWNDLSFAAEVVSPGFTSRVVREAQGMNSRSPIDTRRHYPTAQERYVRAGVLPNVRLSGRAKAILTPRRNPTSPLLPLGRASSASFTSSSLSSDFLASTTPRMPDIRSVASVLEGGGNSGGENASRDPTSVAAVVAALQQSQVSGKGVKRTTCSLEPEDLSKRQKGVNAATTPTATTTSSLAPPLPINYSRDYSEGENSGGVNMMGGSSNVVGTGMGGGGEKRALDLSPRASSTAGNNGSGGQQVSPESKRRCVLDPMTASFSSSKHLVQLAKIQAQNGRDTPFSLFDSRQDTDSESNPSVESGQSKSHQMGEGACGDPFSPGPSERDLTDRSGSHTPQSSKGDGVTGRCVGGGGSSVGTSNASRTSTPRNLTPPRPTHVISLDAYMAEKAKSQQRLKKMLGMLFHNKDGDDQPSPQTSPTAVTTTASSLPLSTSLSVPTFTLTPTTTSDSISTSSFPLTAPGPTKTAPEPPMEGEDTPPAATTTATTTSADTATSTTASSDGPSSEVSASYTFSLKPSNPLAAEKNVDSESKEKESDEEGDVSVTAVFKLPPPSYSESTSKPANPLLPSPAPVSTQNDAPLMLPTPVTSDTLHTSVAQFPAAATLKSVASSASTTSSSLVDFLKATSPAKKSPLSLPNTENNGGMFKFESSNPPTQLSVSTSSTPVVSFSSQSASISTSKDSVVITSTAEKLPPEGSQSNNMQPTPLVTSQDTSTAGGNMFSYGTTGTQQPTTTTQQPVASTAASSIGGGGLSGFFSNSNKDTPSLTVSSGGFTFGSGSSAFTPLTAKTDAGATPTPAPAPAPAPSLAFPFNATSVAQPFGSSTPASTPVGATTTSAPATSNVFSFGAQTTSSIQSPFAMSSTTTADTSASPFGGSSATATIQSPPLFPSSSQPFSFGQTTSPPMSTTTGAATTTATAPFTFGAATTQPSSSTNMFSFGSTATTTESSQPFSAAPVATQGNEAAPLLFNFKAASNTTVASTTTAAAPSLFTFGSSKTTTASAVPATDSSKSAGFTFGMSPVATTASTTTTTQPAGFTFPAVTTTTSATTTASSAGFTFSTEKTADTKPSATFNFGAAAKSPPNAFGSGTSPFSFPSNTPSVPNFGSTQGQGFGATTTTAAPTFGTSTTTFPAASAAAPTSAAPFGSSAFGSNPSATFNFGGGQTNAFGAATNPAATPAFGATTNPTPAPAFGATPNPNAPAPAFGAATNPTPTPAFGATSSTGGFGATQTPAFGAPTFGSDAAKPATFQFGQAATGTPTFGAAPTPTFGGAAAGTTPAFGGAASPPAGPVFQFGGVASTPAFTTGNSPATAPRRPRARVVELLRETMSQPVEPKDEGEKKEDNKNGIVFTEGDDQVDPVLLRPLISMGMDERLASKALVCTDNKSVDAALSWIAELGAEEMEALCGSTDHAGSEGSEEWENGEEEEDDDETYYKMVFVVNTELSMGVGKVAAQVGHGALGLYRLLRDDLEKYEASTEEWEECGERKITLKGKDSQELVALQKKAEGLHLPTYLVQDAGRTQVAPGSVTVLAIFGDDQAVDEVTGHLKLL</sequence>
<evidence type="ECO:0000313" key="7">
    <source>
        <dbReference type="EMBL" id="KAK4315804.1"/>
    </source>
</evidence>
<dbReference type="EC" id="3.1.1.29" evidence="1"/>
<dbReference type="InterPro" id="IPR023476">
    <property type="entry name" value="Pep_tRNA_hydro_II_dom_sf"/>
</dbReference>
<dbReference type="Gene3D" id="1.10.8.10">
    <property type="entry name" value="DNA helicase RuvA subunit, C-terminal domain"/>
    <property type="match status" value="1"/>
</dbReference>
<evidence type="ECO:0000313" key="8">
    <source>
        <dbReference type="Proteomes" id="UP001292094"/>
    </source>
</evidence>
<dbReference type="Gene3D" id="3.40.1490.10">
    <property type="entry name" value="Bit1"/>
    <property type="match status" value="1"/>
</dbReference>
<feature type="compositionally biased region" description="Polar residues" evidence="5">
    <location>
        <begin position="458"/>
        <end position="467"/>
    </location>
</feature>
<feature type="region of interest" description="Disordered" evidence="5">
    <location>
        <begin position="1504"/>
        <end position="1525"/>
    </location>
</feature>
<evidence type="ECO:0000256" key="3">
    <source>
        <dbReference type="ARBA" id="ARBA00038050"/>
    </source>
</evidence>
<dbReference type="InterPro" id="IPR002833">
    <property type="entry name" value="PTH2"/>
</dbReference>
<evidence type="ECO:0000256" key="2">
    <source>
        <dbReference type="ARBA" id="ARBA00022801"/>
    </source>
</evidence>
<feature type="region of interest" description="Disordered" evidence="5">
    <location>
        <begin position="236"/>
        <end position="283"/>
    </location>
</feature>
<gene>
    <name evidence="7" type="ORF">Pmani_012962</name>
</gene>
<feature type="compositionally biased region" description="Basic and acidic residues" evidence="5">
    <location>
        <begin position="421"/>
        <end position="430"/>
    </location>
</feature>
<feature type="compositionally biased region" description="Basic and acidic residues" evidence="5">
    <location>
        <begin position="622"/>
        <end position="632"/>
    </location>
</feature>
<comment type="similarity">
    <text evidence="3">Belongs to the PTH2 family.</text>
</comment>
<keyword evidence="8" id="KW-1185">Reference proteome</keyword>
<feature type="domain" description="UBA" evidence="6">
    <location>
        <begin position="1448"/>
        <end position="1493"/>
    </location>
</feature>
<feature type="compositionally biased region" description="Polar residues" evidence="5">
    <location>
        <begin position="793"/>
        <end position="809"/>
    </location>
</feature>
<feature type="compositionally biased region" description="Low complexity" evidence="5">
    <location>
        <begin position="265"/>
        <end position="278"/>
    </location>
</feature>
<feature type="compositionally biased region" description="Polar residues" evidence="5">
    <location>
        <begin position="392"/>
        <end position="405"/>
    </location>
</feature>
<comment type="caution">
    <text evidence="7">The sequence shown here is derived from an EMBL/GenBank/DDBJ whole genome shotgun (WGS) entry which is preliminary data.</text>
</comment>
<feature type="region of interest" description="Disordered" evidence="5">
    <location>
        <begin position="306"/>
        <end position="347"/>
    </location>
</feature>
<accession>A0AAE1PWV6</accession>
<dbReference type="GO" id="GO:0005829">
    <property type="term" value="C:cytosol"/>
    <property type="evidence" value="ECO:0007669"/>
    <property type="project" value="TreeGrafter"/>
</dbReference>
<dbReference type="FunFam" id="3.40.1490.10:FF:000002">
    <property type="entry name" value="Peptidyl-tRNA hydrolase 2, mitochondrial"/>
    <property type="match status" value="1"/>
</dbReference>
<feature type="region of interest" description="Disordered" evidence="5">
    <location>
        <begin position="1421"/>
        <end position="1447"/>
    </location>
</feature>
<feature type="region of interest" description="Disordered" evidence="5">
    <location>
        <begin position="787"/>
        <end position="809"/>
    </location>
</feature>
<organism evidence="7 8">
    <name type="scientific">Petrolisthes manimaculis</name>
    <dbReference type="NCBI Taxonomy" id="1843537"/>
    <lineage>
        <taxon>Eukaryota</taxon>
        <taxon>Metazoa</taxon>
        <taxon>Ecdysozoa</taxon>
        <taxon>Arthropoda</taxon>
        <taxon>Crustacea</taxon>
        <taxon>Multicrustacea</taxon>
        <taxon>Malacostraca</taxon>
        <taxon>Eumalacostraca</taxon>
        <taxon>Eucarida</taxon>
        <taxon>Decapoda</taxon>
        <taxon>Pleocyemata</taxon>
        <taxon>Anomura</taxon>
        <taxon>Galatheoidea</taxon>
        <taxon>Porcellanidae</taxon>
        <taxon>Petrolisthes</taxon>
    </lineage>
</organism>
<dbReference type="PANTHER" id="PTHR12649:SF29">
    <property type="entry name" value="AMINOACYL-TRNA HYDROLASE"/>
    <property type="match status" value="1"/>
</dbReference>
<evidence type="ECO:0000256" key="5">
    <source>
        <dbReference type="SAM" id="MobiDB-lite"/>
    </source>
</evidence>
<dbReference type="EMBL" id="JAWZYT010001076">
    <property type="protein sequence ID" value="KAK4315804.1"/>
    <property type="molecule type" value="Genomic_DNA"/>
</dbReference>
<feature type="region of interest" description="Disordered" evidence="5">
    <location>
        <begin position="376"/>
        <end position="474"/>
    </location>
</feature>
<keyword evidence="2" id="KW-0378">Hydrolase</keyword>